<keyword evidence="13" id="KW-1185">Reference proteome</keyword>
<comment type="caution">
    <text evidence="12">The sequence shown here is derived from an EMBL/GenBank/DDBJ whole genome shotgun (WGS) entry which is preliminary data.</text>
</comment>
<accession>A0A176Y8A0</accession>
<dbReference type="InterPro" id="IPR055180">
    <property type="entry name" value="HsdR_RecA-like_helicase_dom_2"/>
</dbReference>
<comment type="similarity">
    <text evidence="2 10">Belongs to the HsdR family.</text>
</comment>
<dbReference type="GO" id="GO:0009307">
    <property type="term" value="P:DNA restriction-modification system"/>
    <property type="evidence" value="ECO:0007669"/>
    <property type="project" value="UniProtKB-KW"/>
</dbReference>
<dbReference type="PANTHER" id="PTHR30195">
    <property type="entry name" value="TYPE I SITE-SPECIFIC DEOXYRIBONUCLEASE PROTEIN SUBUNIT M AND R"/>
    <property type="match status" value="1"/>
</dbReference>
<dbReference type="CDD" id="cd18800">
    <property type="entry name" value="SF2_C_EcoR124I-like"/>
    <property type="match status" value="1"/>
</dbReference>
<dbReference type="GO" id="GO:0005524">
    <property type="term" value="F:ATP binding"/>
    <property type="evidence" value="ECO:0007669"/>
    <property type="project" value="UniProtKB-KW"/>
</dbReference>
<comment type="subunit">
    <text evidence="10">The type I restriction/modification system is composed of three polypeptides R, M and S.</text>
</comment>
<keyword evidence="9 10" id="KW-0238">DNA-binding</keyword>
<dbReference type="Pfam" id="PF11867">
    <property type="entry name" value="T1RH-like_C"/>
    <property type="match status" value="1"/>
</dbReference>
<evidence type="ECO:0000256" key="10">
    <source>
        <dbReference type="RuleBase" id="RU364115"/>
    </source>
</evidence>
<dbReference type="InterPro" id="IPR051268">
    <property type="entry name" value="Type-I_R_enzyme_R_subunit"/>
</dbReference>
<dbReference type="Pfam" id="PF04313">
    <property type="entry name" value="HSDR_N"/>
    <property type="match status" value="1"/>
</dbReference>
<protein>
    <recommendedName>
        <fullName evidence="10">Type I restriction enzyme endonuclease subunit</fullName>
        <shortName evidence="10">R protein</shortName>
        <ecNumber evidence="10">3.1.21.3</ecNumber>
    </recommendedName>
</protein>
<comment type="function">
    <text evidence="10">Subunit R is required for both nuclease and ATPase activities, but not for modification.</text>
</comment>
<evidence type="ECO:0000256" key="4">
    <source>
        <dbReference type="ARBA" id="ARBA00022741"/>
    </source>
</evidence>
<proteinExistence type="inferred from homology"/>
<dbReference type="CDD" id="cd18030">
    <property type="entry name" value="DEXHc_RE_I_HsdR"/>
    <property type="match status" value="1"/>
</dbReference>
<evidence type="ECO:0000256" key="5">
    <source>
        <dbReference type="ARBA" id="ARBA00022747"/>
    </source>
</evidence>
<dbReference type="Pfam" id="PF22679">
    <property type="entry name" value="T1R_D3-like"/>
    <property type="match status" value="1"/>
</dbReference>
<dbReference type="EMBL" id="LUUB01000129">
    <property type="protein sequence ID" value="OAE96756.1"/>
    <property type="molecule type" value="Genomic_DNA"/>
</dbReference>
<dbReference type="InterPro" id="IPR004473">
    <property type="entry name" value="Restrct_endonuc_typeI_HsdR"/>
</dbReference>
<keyword evidence="4 10" id="KW-0547">Nucleotide-binding</keyword>
<dbReference type="Gene3D" id="3.90.1570.50">
    <property type="match status" value="1"/>
</dbReference>
<feature type="domain" description="Helicase ATP-binding" evidence="11">
    <location>
        <begin position="264"/>
        <end position="430"/>
    </location>
</feature>
<dbReference type="STRING" id="1505087.AYJ54_36360"/>
<keyword evidence="6 12" id="KW-0255">Endonuclease</keyword>
<dbReference type="SUPFAM" id="SSF52540">
    <property type="entry name" value="P-loop containing nucleoside triphosphate hydrolases"/>
    <property type="match status" value="1"/>
</dbReference>
<keyword evidence="3" id="KW-0540">Nuclease</keyword>
<gene>
    <name evidence="12" type="ORF">AYJ54_36360</name>
</gene>
<dbReference type="InterPro" id="IPR040980">
    <property type="entry name" value="SWI2_SNF2"/>
</dbReference>
<dbReference type="InterPro" id="IPR021810">
    <property type="entry name" value="T1RH-like_C"/>
</dbReference>
<comment type="catalytic activity">
    <reaction evidence="1 10">
        <text>Endonucleolytic cleavage of DNA to give random double-stranded fragments with terminal 5'-phosphates, ATP is simultaneously hydrolyzed.</text>
        <dbReference type="EC" id="3.1.21.3"/>
    </reaction>
</comment>
<dbReference type="CDD" id="cd22332">
    <property type="entry name" value="HsdR_N"/>
    <property type="match status" value="1"/>
</dbReference>
<evidence type="ECO:0000256" key="6">
    <source>
        <dbReference type="ARBA" id="ARBA00022759"/>
    </source>
</evidence>
<dbReference type="InterPro" id="IPR014001">
    <property type="entry name" value="Helicase_ATP-bd"/>
</dbReference>
<evidence type="ECO:0000256" key="8">
    <source>
        <dbReference type="ARBA" id="ARBA00022840"/>
    </source>
</evidence>
<evidence type="ECO:0000256" key="2">
    <source>
        <dbReference type="ARBA" id="ARBA00008598"/>
    </source>
</evidence>
<dbReference type="PANTHER" id="PTHR30195:SF15">
    <property type="entry name" value="TYPE I RESTRICTION ENZYME HINDI ENDONUCLEASE SUBUNIT"/>
    <property type="match status" value="1"/>
</dbReference>
<dbReference type="OrthoDB" id="9758243at2"/>
<dbReference type="GO" id="GO:0003677">
    <property type="term" value="F:DNA binding"/>
    <property type="evidence" value="ECO:0007669"/>
    <property type="project" value="UniProtKB-KW"/>
</dbReference>
<dbReference type="GO" id="GO:0009035">
    <property type="term" value="F:type I site-specific deoxyribonuclease activity"/>
    <property type="evidence" value="ECO:0007669"/>
    <property type="project" value="UniProtKB-EC"/>
</dbReference>
<evidence type="ECO:0000256" key="1">
    <source>
        <dbReference type="ARBA" id="ARBA00000851"/>
    </source>
</evidence>
<organism evidence="12 13">
    <name type="scientific">Bradyrhizobium centrolobii</name>
    <dbReference type="NCBI Taxonomy" id="1505087"/>
    <lineage>
        <taxon>Bacteria</taxon>
        <taxon>Pseudomonadati</taxon>
        <taxon>Pseudomonadota</taxon>
        <taxon>Alphaproteobacteria</taxon>
        <taxon>Hyphomicrobiales</taxon>
        <taxon>Nitrobacteraceae</taxon>
        <taxon>Bradyrhizobium</taxon>
    </lineage>
</organism>
<dbReference type="InterPro" id="IPR007409">
    <property type="entry name" value="Restrct_endonuc_type1_HsdR_N"/>
</dbReference>
<keyword evidence="5 10" id="KW-0680">Restriction system</keyword>
<evidence type="ECO:0000313" key="13">
    <source>
        <dbReference type="Proteomes" id="UP000076959"/>
    </source>
</evidence>
<dbReference type="Gene3D" id="3.40.50.300">
    <property type="entry name" value="P-loop containing nucleotide triphosphate hydrolases"/>
    <property type="match status" value="2"/>
</dbReference>
<dbReference type="PROSITE" id="PS51192">
    <property type="entry name" value="HELICASE_ATP_BIND_1"/>
    <property type="match status" value="1"/>
</dbReference>
<dbReference type="SMART" id="SM00487">
    <property type="entry name" value="DEXDc"/>
    <property type="match status" value="1"/>
</dbReference>
<dbReference type="Proteomes" id="UP000076959">
    <property type="component" value="Unassembled WGS sequence"/>
</dbReference>
<reference evidence="12 13" key="1">
    <citation type="submission" date="2016-03" db="EMBL/GenBank/DDBJ databases">
        <title>Draft Genome Sequence of the Strain BR 10245 (Bradyrhizobium sp.) isolated from nodules of Centrolobium paraense.</title>
        <authorList>
            <person name="Simoes-Araujo J.L.Sr."/>
            <person name="Barauna A.C."/>
            <person name="Silva K."/>
            <person name="Zilli J.E."/>
        </authorList>
    </citation>
    <scope>NUCLEOTIDE SEQUENCE [LARGE SCALE GENOMIC DNA]</scope>
    <source>
        <strain evidence="12 13">BR 10245</strain>
    </source>
</reference>
<evidence type="ECO:0000259" key="11">
    <source>
        <dbReference type="PROSITE" id="PS51192"/>
    </source>
</evidence>
<dbReference type="Pfam" id="PF18766">
    <property type="entry name" value="SWI2_SNF2"/>
    <property type="match status" value="1"/>
</dbReference>
<dbReference type="RefSeq" id="WP_063709062.1">
    <property type="nucleotide sequence ID" value="NZ_LUUB01000129.1"/>
</dbReference>
<dbReference type="AlphaFoldDB" id="A0A176Y8A0"/>
<evidence type="ECO:0000256" key="3">
    <source>
        <dbReference type="ARBA" id="ARBA00022722"/>
    </source>
</evidence>
<dbReference type="EC" id="3.1.21.3" evidence="10"/>
<keyword evidence="7 10" id="KW-0378">Hydrolase</keyword>
<dbReference type="InterPro" id="IPR027417">
    <property type="entry name" value="P-loop_NTPase"/>
</dbReference>
<keyword evidence="8 10" id="KW-0067">ATP-binding</keyword>
<evidence type="ECO:0000313" key="12">
    <source>
        <dbReference type="EMBL" id="OAE96756.1"/>
    </source>
</evidence>
<evidence type="ECO:0000256" key="9">
    <source>
        <dbReference type="ARBA" id="ARBA00023125"/>
    </source>
</evidence>
<evidence type="ECO:0000256" key="7">
    <source>
        <dbReference type="ARBA" id="ARBA00022801"/>
    </source>
</evidence>
<name>A0A176Y8A0_9BRAD</name>
<sequence length="1014" mass="115418">MSEYRLAEKPALDALVAIGYCALHPEPAMLMRQEANRVVLKPILIEALQIVNESLSVEDAEAIYTDLNILSDNEEWQRRLRGSYSRRLKGEAKDRPVNLIDFKRPDRNRYHIVRQFKVEAQRSRIADLVVFVNGIPVVVIEAKCPLKAADRSGQAFEQIKQYERDIPRLFYSNAFNIVTDGMATLYGATGAPSKFYAPWSDPWPRSYDEFTDDLNKELWCLLEPSRLLDLLAHFILFETDPDSGRRIKKICRYQQFRAVNKAVNRVAEGNKKGLIWHTQGSGKSLTMVFLTLKLKTHLTLDASTLQNPNILVLTDRIDLDDQISKTFVACGLPNPKQALSVGELREAVARGGSGQILLSTIFKFQGSKEPIPNSEDWIVLVDECHRTQEKDLGAFLQATLPNARYFGFTGTPIKKADKDTYARFSEPGETYLDKYGIDDAVRDGATVPILYEGRKTEWSINEAEIDILFDRWFVDLSDEKREMLKQRGVSLALIAKHPERIRLIARDIWEHFKQTCRPDGFKAQIVAIDRESVVLYRAALAEVIAADLTKGGMPEAEATTKADRMIACVFSKSQEDNKPSEDADIAVLRAELEAHYLDDDGEKAAKKAFKGSTDEPSFLIVCDKLLTGFDAPNEHVMYLDKPLREHGLLQAIARTNRTCSIKRPDGTTVDKPHGRLVDYIGVTQNLEDALSSYRADDVQNALRDLDLLRRDLRETYARFMRQKRLMDLDGMTERAAAYAVEKLVSDGREDDWFELQRLGRHFVRSYGDLSPDPAILDFTEDMKWTATFLRLAQQAITKDESLDHLSYSGKIRDMLEEHVRATGLTTTVRLRNITDPDFTDDFQTEGRSEEELYAAFVRKAAELKRVTRELVDKNPAQYGRFSERVLEIIRRFEEGQIAAVEGLRDFEDLTDGIAVEARAHDELGMDERAFAILRIMEPHAPVTEHAPLRAVAVEVGDLYAKAQASQPSWFFMDGYKRELRREVRRLLRPLDLKDVNAVRDEIENYAVQAYAEAS</sequence>
<dbReference type="NCBIfam" id="TIGR00348">
    <property type="entry name" value="hsdR"/>
    <property type="match status" value="1"/>
</dbReference>